<dbReference type="Gene3D" id="3.40.640.10">
    <property type="entry name" value="Type I PLP-dependent aspartate aminotransferase-like (Major domain)"/>
    <property type="match status" value="1"/>
</dbReference>
<reference evidence="6 7" key="1">
    <citation type="journal article" date="2013" name="Genome Announc.">
        <title>Draft Genome Sequence of Rhizobium mesoamericanum STM3625, a Nitrogen-Fixing Symbiont of Mimosa pudica Isolated in French Guiana (South America).</title>
        <authorList>
            <person name="Moulin L."/>
            <person name="Mornico D."/>
            <person name="Melkonian R."/>
            <person name="Klonowska A."/>
        </authorList>
    </citation>
    <scope>NUCLEOTIDE SEQUENCE [LARGE SCALE GENOMIC DNA]</scope>
    <source>
        <strain evidence="6 7">STM3625</strain>
    </source>
</reference>
<evidence type="ECO:0000256" key="1">
    <source>
        <dbReference type="ARBA" id="ARBA00001933"/>
    </source>
</evidence>
<evidence type="ECO:0000256" key="2">
    <source>
        <dbReference type="ARBA" id="ARBA00022898"/>
    </source>
</evidence>
<dbReference type="InterPro" id="IPR020578">
    <property type="entry name" value="Aminotrans_V_PyrdxlP_BS"/>
</dbReference>
<dbReference type="GO" id="GO:0016829">
    <property type="term" value="F:lyase activity"/>
    <property type="evidence" value="ECO:0007669"/>
    <property type="project" value="UniProtKB-KW"/>
</dbReference>
<evidence type="ECO:0000256" key="3">
    <source>
        <dbReference type="RuleBase" id="RU004075"/>
    </source>
</evidence>
<comment type="cofactor">
    <cofactor evidence="1 4">
        <name>pyridoxal 5'-phosphate</name>
        <dbReference type="ChEBI" id="CHEBI:597326"/>
    </cofactor>
</comment>
<gene>
    <name evidence="6" type="ORF">BN77_p2150065</name>
</gene>
<keyword evidence="6" id="KW-0456">Lyase</keyword>
<evidence type="ECO:0000313" key="6">
    <source>
        <dbReference type="EMBL" id="CCM80030.1"/>
    </source>
</evidence>
<dbReference type="PANTHER" id="PTHR43586:SF15">
    <property type="entry name" value="BLR3095 PROTEIN"/>
    <property type="match status" value="1"/>
</dbReference>
<dbReference type="InterPro" id="IPR000192">
    <property type="entry name" value="Aminotrans_V_dom"/>
</dbReference>
<dbReference type="InterPro" id="IPR015424">
    <property type="entry name" value="PyrdxlP-dep_Trfase"/>
</dbReference>
<dbReference type="Gene3D" id="3.90.1150.10">
    <property type="entry name" value="Aspartate Aminotransferase, domain 1"/>
    <property type="match status" value="1"/>
</dbReference>
<accession>K0Q4H2</accession>
<name>K0Q4H2_9HYPH</name>
<evidence type="ECO:0000259" key="5">
    <source>
        <dbReference type="Pfam" id="PF00266"/>
    </source>
</evidence>
<dbReference type="SUPFAM" id="SSF53383">
    <property type="entry name" value="PLP-dependent transferases"/>
    <property type="match status" value="1"/>
</dbReference>
<dbReference type="HOGENOM" id="CLU_003433_2_1_5"/>
<dbReference type="InterPro" id="IPR015422">
    <property type="entry name" value="PyrdxlP-dep_Trfase_small"/>
</dbReference>
<keyword evidence="7" id="KW-1185">Reference proteome</keyword>
<dbReference type="InterPro" id="IPR015421">
    <property type="entry name" value="PyrdxlP-dep_Trfase_major"/>
</dbReference>
<dbReference type="PROSITE" id="PS00595">
    <property type="entry name" value="AA_TRANSFER_CLASS_5"/>
    <property type="match status" value="1"/>
</dbReference>
<comment type="similarity">
    <text evidence="3">Belongs to the class-V pyridoxal-phosphate-dependent aminotransferase family.</text>
</comment>
<proteinExistence type="inferred from homology"/>
<dbReference type="EMBL" id="CANI01000078">
    <property type="protein sequence ID" value="CCM80030.1"/>
    <property type="molecule type" value="Genomic_DNA"/>
</dbReference>
<comment type="caution">
    <text evidence="6">The sequence shown here is derived from an EMBL/GenBank/DDBJ whole genome shotgun (WGS) entry which is preliminary data.</text>
</comment>
<dbReference type="STRING" id="1211777.BN77_p2150065"/>
<dbReference type="Pfam" id="PF00266">
    <property type="entry name" value="Aminotran_5"/>
    <property type="match status" value="1"/>
</dbReference>
<evidence type="ECO:0000313" key="7">
    <source>
        <dbReference type="Proteomes" id="UP000009319"/>
    </source>
</evidence>
<dbReference type="Proteomes" id="UP000009319">
    <property type="component" value="Unassembled WGS sequence"/>
</dbReference>
<dbReference type="PANTHER" id="PTHR43586">
    <property type="entry name" value="CYSTEINE DESULFURASE"/>
    <property type="match status" value="1"/>
</dbReference>
<dbReference type="eggNOG" id="COG0520">
    <property type="taxonomic scope" value="Bacteria"/>
</dbReference>
<dbReference type="AlphaFoldDB" id="K0Q4H2"/>
<protein>
    <submittedName>
        <fullName evidence="6">Putative NifS-like cysteine desulfurase/selenocysteine lyase</fullName>
    </submittedName>
</protein>
<organism evidence="6 7">
    <name type="scientific">Rhizobium mesoamericanum STM3625</name>
    <dbReference type="NCBI Taxonomy" id="1211777"/>
    <lineage>
        <taxon>Bacteria</taxon>
        <taxon>Pseudomonadati</taxon>
        <taxon>Pseudomonadota</taxon>
        <taxon>Alphaproteobacteria</taxon>
        <taxon>Hyphomicrobiales</taxon>
        <taxon>Rhizobiaceae</taxon>
        <taxon>Rhizobium/Agrobacterium group</taxon>
        <taxon>Rhizobium</taxon>
    </lineage>
</organism>
<sequence>MTRWRADSHESARCPQRFGMVCCARAHETTEPMEILGAFWTEVTMNADAYIKLDKSELANIRAQYPIVEKCIYWNNAAVSPISIGVRDAIARQAALHTLDTSGITVASGPTRDEGRRLAAKLVGSTADRVAYIQNTSHGLSLVALGIDWNAGDNIVVPELEFPSNYLIWESLSRHGVEVRKMKARDGALAPDDLRPLVDVRTKLVAVSHVQFYSGFRVDLAAFSQICSEFDALLVVDGTQSVGVLNIDMAADGVDVLAVSAHKWMLGPVGIGFIAFSEKAFARIRPSIVGWLSVNDAFSFHRVLDFLPDARRFEPGTENGPGVFGLARRLEEIDSIGMKQIEDYVMELGNKIRTQAKRAGYNVMSDWPPQSQSGIILVRNSAIPTSVLFERLNSAGIKCSVRNDAIRFSPHCYSNDDELSSVFDVLRSASQSYAG</sequence>
<feature type="domain" description="Aminotransferase class V" evidence="5">
    <location>
        <begin position="113"/>
        <end position="398"/>
    </location>
</feature>
<keyword evidence="2" id="KW-0663">Pyridoxal phosphate</keyword>
<evidence type="ECO:0000256" key="4">
    <source>
        <dbReference type="RuleBase" id="RU004504"/>
    </source>
</evidence>